<dbReference type="NCBIfam" id="TIGR02727">
    <property type="entry name" value="MTHFS_bact"/>
    <property type="match status" value="1"/>
</dbReference>
<comment type="caution">
    <text evidence="6">The sequence shown here is derived from an EMBL/GenBank/DDBJ whole genome shotgun (WGS) entry which is preliminary data.</text>
</comment>
<keyword evidence="5" id="KW-0479">Metal-binding</keyword>
<reference evidence="6 7" key="1">
    <citation type="submission" date="2019-10" db="EMBL/GenBank/DDBJ databases">
        <title>Alkalibaculum tamaniensis sp.nov., a new alkaliphilic acetogen, isolated on methoxylated aromatics from a mud volcano.</title>
        <authorList>
            <person name="Khomyakova M.A."/>
            <person name="Merkel A.Y."/>
            <person name="Bonch-Osmolovskaya E.A."/>
            <person name="Slobodkin A.I."/>
        </authorList>
    </citation>
    <scope>NUCLEOTIDE SEQUENCE [LARGE SCALE GENOMIC DNA]</scope>
    <source>
        <strain evidence="6 7">M08DMB</strain>
    </source>
</reference>
<comment type="cofactor">
    <cofactor evidence="5">
        <name>Mg(2+)</name>
        <dbReference type="ChEBI" id="CHEBI:18420"/>
    </cofactor>
</comment>
<dbReference type="SUPFAM" id="SSF100950">
    <property type="entry name" value="NagB/RpiA/CoA transferase-like"/>
    <property type="match status" value="1"/>
</dbReference>
<feature type="binding site" evidence="4">
    <location>
        <begin position="9"/>
        <end position="13"/>
    </location>
    <ligand>
        <name>ATP</name>
        <dbReference type="ChEBI" id="CHEBI:30616"/>
    </ligand>
</feature>
<name>A0A6A7K5P9_9FIRM</name>
<dbReference type="InterPro" id="IPR024185">
    <property type="entry name" value="FTHF_cligase-like_sf"/>
</dbReference>
<evidence type="ECO:0000313" key="7">
    <source>
        <dbReference type="Proteomes" id="UP000440004"/>
    </source>
</evidence>
<dbReference type="InterPro" id="IPR037171">
    <property type="entry name" value="NagB/RpiA_transferase-like"/>
</dbReference>
<dbReference type="GO" id="GO:0009396">
    <property type="term" value="P:folic acid-containing compound biosynthetic process"/>
    <property type="evidence" value="ECO:0007669"/>
    <property type="project" value="TreeGrafter"/>
</dbReference>
<dbReference type="GO" id="GO:0005524">
    <property type="term" value="F:ATP binding"/>
    <property type="evidence" value="ECO:0007669"/>
    <property type="project" value="UniProtKB-KW"/>
</dbReference>
<sequence>MKGGLFLNKKDLRGKVLELRNSISDEEILNRSTILMNKIKKMEVFNDSKTILIYVSFDKEIDTHDMIKDCLKIGKNVVTPICNTKDRTLILGKTSMFPEGFHKTKYGILELDPKECDHVNIKEIDLIIMPGVAFTKKGERLGYGAGYYDKLLAQKSLHTITVAPVFEEFIFEDIPTDKHDMLIDYIISG</sequence>
<evidence type="ECO:0000256" key="4">
    <source>
        <dbReference type="PIRSR" id="PIRSR006806-1"/>
    </source>
</evidence>
<dbReference type="EC" id="6.3.3.2" evidence="5"/>
<dbReference type="InterPro" id="IPR002698">
    <property type="entry name" value="FTHF_cligase"/>
</dbReference>
<dbReference type="PIRSF" id="PIRSF006806">
    <property type="entry name" value="FTHF_cligase"/>
    <property type="match status" value="1"/>
</dbReference>
<keyword evidence="6" id="KW-0436">Ligase</keyword>
<keyword evidence="7" id="KW-1185">Reference proteome</keyword>
<dbReference type="PANTHER" id="PTHR23407">
    <property type="entry name" value="ATPASE INHIBITOR/5-FORMYLTETRAHYDROFOLATE CYCLO-LIGASE"/>
    <property type="match status" value="1"/>
</dbReference>
<protein>
    <recommendedName>
        <fullName evidence="5">5-formyltetrahydrofolate cyclo-ligase</fullName>
        <ecNumber evidence="5">6.3.3.2</ecNumber>
    </recommendedName>
</protein>
<keyword evidence="2 4" id="KW-0547">Nucleotide-binding</keyword>
<evidence type="ECO:0000256" key="5">
    <source>
        <dbReference type="RuleBase" id="RU361279"/>
    </source>
</evidence>
<evidence type="ECO:0000256" key="1">
    <source>
        <dbReference type="ARBA" id="ARBA00010638"/>
    </source>
</evidence>
<dbReference type="Pfam" id="PF01812">
    <property type="entry name" value="5-FTHF_cyc-lig"/>
    <property type="match status" value="1"/>
</dbReference>
<comment type="similarity">
    <text evidence="1 5">Belongs to the 5-formyltetrahydrofolate cyclo-ligase family.</text>
</comment>
<comment type="catalytic activity">
    <reaction evidence="5">
        <text>(6S)-5-formyl-5,6,7,8-tetrahydrofolate + ATP = (6R)-5,10-methenyltetrahydrofolate + ADP + phosphate</text>
        <dbReference type="Rhea" id="RHEA:10488"/>
        <dbReference type="ChEBI" id="CHEBI:30616"/>
        <dbReference type="ChEBI" id="CHEBI:43474"/>
        <dbReference type="ChEBI" id="CHEBI:57455"/>
        <dbReference type="ChEBI" id="CHEBI:57457"/>
        <dbReference type="ChEBI" id="CHEBI:456216"/>
        <dbReference type="EC" id="6.3.3.2"/>
    </reaction>
</comment>
<dbReference type="GO" id="GO:0046872">
    <property type="term" value="F:metal ion binding"/>
    <property type="evidence" value="ECO:0007669"/>
    <property type="project" value="UniProtKB-KW"/>
</dbReference>
<evidence type="ECO:0000256" key="2">
    <source>
        <dbReference type="ARBA" id="ARBA00022741"/>
    </source>
</evidence>
<dbReference type="GO" id="GO:0030272">
    <property type="term" value="F:5-formyltetrahydrofolate cyclo-ligase activity"/>
    <property type="evidence" value="ECO:0007669"/>
    <property type="project" value="UniProtKB-EC"/>
</dbReference>
<organism evidence="6 7">
    <name type="scientific">Alkalibaculum sporogenes</name>
    <dbReference type="NCBI Taxonomy" id="2655001"/>
    <lineage>
        <taxon>Bacteria</taxon>
        <taxon>Bacillati</taxon>
        <taxon>Bacillota</taxon>
        <taxon>Clostridia</taxon>
        <taxon>Eubacteriales</taxon>
        <taxon>Eubacteriaceae</taxon>
        <taxon>Alkalibaculum</taxon>
    </lineage>
</organism>
<accession>A0A6A7K5P9</accession>
<keyword evidence="5" id="KW-0460">Magnesium</keyword>
<dbReference type="Proteomes" id="UP000440004">
    <property type="component" value="Unassembled WGS sequence"/>
</dbReference>
<dbReference type="GO" id="GO:0035999">
    <property type="term" value="P:tetrahydrofolate interconversion"/>
    <property type="evidence" value="ECO:0007669"/>
    <property type="project" value="TreeGrafter"/>
</dbReference>
<feature type="binding site" evidence="4">
    <location>
        <begin position="140"/>
        <end position="148"/>
    </location>
    <ligand>
        <name>ATP</name>
        <dbReference type="ChEBI" id="CHEBI:30616"/>
    </ligand>
</feature>
<evidence type="ECO:0000256" key="3">
    <source>
        <dbReference type="ARBA" id="ARBA00022840"/>
    </source>
</evidence>
<dbReference type="Gene3D" id="3.40.50.10420">
    <property type="entry name" value="NagB/RpiA/CoA transferase-like"/>
    <property type="match status" value="1"/>
</dbReference>
<keyword evidence="3 4" id="KW-0067">ATP-binding</keyword>
<feature type="binding site" evidence="4">
    <location>
        <position position="60"/>
    </location>
    <ligand>
        <name>substrate</name>
    </ligand>
</feature>
<proteinExistence type="inferred from homology"/>
<gene>
    <name evidence="6" type="ORF">GC105_02165</name>
</gene>
<feature type="binding site" evidence="4">
    <location>
        <position position="55"/>
    </location>
    <ligand>
        <name>substrate</name>
    </ligand>
</feature>
<evidence type="ECO:0000313" key="6">
    <source>
        <dbReference type="EMBL" id="MPW24597.1"/>
    </source>
</evidence>
<dbReference type="EMBL" id="WHNX01000003">
    <property type="protein sequence ID" value="MPW24597.1"/>
    <property type="molecule type" value="Genomic_DNA"/>
</dbReference>
<dbReference type="PANTHER" id="PTHR23407:SF1">
    <property type="entry name" value="5-FORMYLTETRAHYDROFOLATE CYCLO-LIGASE"/>
    <property type="match status" value="1"/>
</dbReference>
<dbReference type="AlphaFoldDB" id="A0A6A7K5P9"/>